<dbReference type="PANTHER" id="PTHR11208:SF42">
    <property type="entry name" value="QUAKING RELATED 54B, ISOFORM E"/>
    <property type="match status" value="1"/>
</dbReference>
<dbReference type="InterPro" id="IPR036612">
    <property type="entry name" value="KH_dom_type_1_sf"/>
</dbReference>
<dbReference type="OrthoDB" id="6777263at2759"/>
<dbReference type="Proteomes" id="UP000678393">
    <property type="component" value="Unassembled WGS sequence"/>
</dbReference>
<dbReference type="GO" id="GO:0000381">
    <property type="term" value="P:regulation of alternative mRNA splicing, via spliceosome"/>
    <property type="evidence" value="ECO:0007669"/>
    <property type="project" value="TreeGrafter"/>
</dbReference>
<sequence length="241" mass="25638">SHTDLPQKCALKVRVPVKEPSRYNFVMGRGSMREKDKEEELRKEGGKYAHLNEDLHVLVECYAEITDGYNRLALALAELKKFLIPEMTDDVYGGGDDGDMGMNGAPRGRGGYRGGPPEREVAVVPGRGALLSRGGGPPPRGAPRGAPSSRGHARGAVYGYGSGGYDSYDDSYGYGSGVITHTMIATDMDLDSNHDYGDGSTSGDAGYDSYSGSKAAPPATRCASRSQSQSHPYTRAASGDY</sequence>
<keyword evidence="3" id="KW-1185">Reference proteome</keyword>
<dbReference type="Gene3D" id="3.30.1370.10">
    <property type="entry name" value="K Homology domain, type 1"/>
    <property type="match status" value="1"/>
</dbReference>
<dbReference type="PANTHER" id="PTHR11208">
    <property type="entry name" value="RNA-BINDING PROTEIN RELATED"/>
    <property type="match status" value="1"/>
</dbReference>
<evidence type="ECO:0000256" key="1">
    <source>
        <dbReference type="SAM" id="MobiDB-lite"/>
    </source>
</evidence>
<dbReference type="SUPFAM" id="SSF54791">
    <property type="entry name" value="Eukaryotic type KH-domain (KH-domain type I)"/>
    <property type="match status" value="1"/>
</dbReference>
<name>A0A8S3YWE5_9EUPU</name>
<evidence type="ECO:0000313" key="2">
    <source>
        <dbReference type="EMBL" id="CAG5121264.1"/>
    </source>
</evidence>
<dbReference type="InterPro" id="IPR045071">
    <property type="entry name" value="BBP-like"/>
</dbReference>
<dbReference type="AlphaFoldDB" id="A0A8S3YWE5"/>
<organism evidence="2 3">
    <name type="scientific">Candidula unifasciata</name>
    <dbReference type="NCBI Taxonomy" id="100452"/>
    <lineage>
        <taxon>Eukaryota</taxon>
        <taxon>Metazoa</taxon>
        <taxon>Spiralia</taxon>
        <taxon>Lophotrochozoa</taxon>
        <taxon>Mollusca</taxon>
        <taxon>Gastropoda</taxon>
        <taxon>Heterobranchia</taxon>
        <taxon>Euthyneura</taxon>
        <taxon>Panpulmonata</taxon>
        <taxon>Eupulmonata</taxon>
        <taxon>Stylommatophora</taxon>
        <taxon>Helicina</taxon>
        <taxon>Helicoidea</taxon>
        <taxon>Geomitridae</taxon>
        <taxon>Candidula</taxon>
    </lineage>
</organism>
<gene>
    <name evidence="2" type="ORF">CUNI_LOCUS6822</name>
</gene>
<dbReference type="GO" id="GO:0005634">
    <property type="term" value="C:nucleus"/>
    <property type="evidence" value="ECO:0007669"/>
    <property type="project" value="TreeGrafter"/>
</dbReference>
<feature type="region of interest" description="Disordered" evidence="1">
    <location>
        <begin position="128"/>
        <end position="153"/>
    </location>
</feature>
<dbReference type="GO" id="GO:0003729">
    <property type="term" value="F:mRNA binding"/>
    <property type="evidence" value="ECO:0007669"/>
    <property type="project" value="TreeGrafter"/>
</dbReference>
<feature type="non-terminal residue" evidence="2">
    <location>
        <position position="1"/>
    </location>
</feature>
<reference evidence="2" key="1">
    <citation type="submission" date="2021-04" db="EMBL/GenBank/DDBJ databases">
        <authorList>
            <consortium name="Molecular Ecology Group"/>
        </authorList>
    </citation>
    <scope>NUCLEOTIDE SEQUENCE</scope>
</reference>
<accession>A0A8S3YWE5</accession>
<proteinExistence type="predicted"/>
<comment type="caution">
    <text evidence="2">The sequence shown here is derived from an EMBL/GenBank/DDBJ whole genome shotgun (WGS) entry which is preliminary data.</text>
</comment>
<feature type="region of interest" description="Disordered" evidence="1">
    <location>
        <begin position="189"/>
        <end position="241"/>
    </location>
</feature>
<protein>
    <submittedName>
        <fullName evidence="2">Uncharacterized protein</fullName>
    </submittedName>
</protein>
<dbReference type="EMBL" id="CAJHNH020001053">
    <property type="protein sequence ID" value="CAG5121264.1"/>
    <property type="molecule type" value="Genomic_DNA"/>
</dbReference>
<feature type="compositionally biased region" description="Polar residues" evidence="1">
    <location>
        <begin position="223"/>
        <end position="232"/>
    </location>
</feature>
<feature type="compositionally biased region" description="Low complexity" evidence="1">
    <location>
        <begin position="198"/>
        <end position="213"/>
    </location>
</feature>
<evidence type="ECO:0000313" key="3">
    <source>
        <dbReference type="Proteomes" id="UP000678393"/>
    </source>
</evidence>